<organism evidence="1 2">
    <name type="scientific">Luteimicrobium xylanilyticum</name>
    <dbReference type="NCBI Taxonomy" id="1133546"/>
    <lineage>
        <taxon>Bacteria</taxon>
        <taxon>Bacillati</taxon>
        <taxon>Actinomycetota</taxon>
        <taxon>Actinomycetes</taxon>
        <taxon>Micrococcales</taxon>
        <taxon>Luteimicrobium</taxon>
    </lineage>
</organism>
<dbReference type="KEGG" id="lxl:KDY119_02601"/>
<reference evidence="1 2" key="1">
    <citation type="submission" date="2019-10" db="EMBL/GenBank/DDBJ databases">
        <title>Genome sequence of Luteimicrobium xylanilyticum HY-24.</title>
        <authorList>
            <person name="Kim D.Y."/>
            <person name="Park H.-Y."/>
        </authorList>
    </citation>
    <scope>NUCLEOTIDE SEQUENCE [LARGE SCALE GENOMIC DNA]</scope>
    <source>
        <strain evidence="1 2">HY-24</strain>
    </source>
</reference>
<name>A0A5P9QF55_9MICO</name>
<evidence type="ECO:0000313" key="1">
    <source>
        <dbReference type="EMBL" id="QFU99075.1"/>
    </source>
</evidence>
<dbReference type="Proteomes" id="UP000326702">
    <property type="component" value="Chromosome"/>
</dbReference>
<dbReference type="SUPFAM" id="SSF53756">
    <property type="entry name" value="UDP-Glycosyltransferase/glycogen phosphorylase"/>
    <property type="match status" value="1"/>
</dbReference>
<dbReference type="RefSeq" id="WP_036946691.1">
    <property type="nucleotide sequence ID" value="NZ_BAABIH010000006.1"/>
</dbReference>
<dbReference type="GO" id="GO:0047355">
    <property type="term" value="F:CDP-glycerol glycerophosphotransferase activity"/>
    <property type="evidence" value="ECO:0007669"/>
    <property type="project" value="InterPro"/>
</dbReference>
<dbReference type="InterPro" id="IPR007554">
    <property type="entry name" value="Glycerophosphate_synth"/>
</dbReference>
<sequence length="407" mass="45957">MPLIRDVKTLGQQAKRALRRRRAQAEWDSYEAERGALPERHFEAVIYFADTVVNQYQLRQWYEPMRRLSVQHPVAVVMRNVQTATALKEECPLPIIVKRTVAEIEEWLETQRVGIVFYVNQNTRNFQMMRFRDPAHVFISHGESDKDYMASNQLKAYDYTFIAGQAAYERISKRLIDFDVDKRLVRIGRPQVDVEYEGPTLPDDGRTVVLYAPTWEGDRPSMTYSSLKSHAEPMLDALLATGKHRVVYRPHPRTGAYDPMFKEVHSGIVAKLQRANTEDPSAHHMVDTESAFGWHLAAADVCVCDISAVAFDWLATGKPLLLTEPASPEAEVDRTGLAGLIETFKAPDAANALGIIESFSSEETRAKFAAIVEQYFGDVTRGGSTQKFIREAGAIIRRRASPVLSPS</sequence>
<dbReference type="Pfam" id="PF04464">
    <property type="entry name" value="Glyphos_transf"/>
    <property type="match status" value="1"/>
</dbReference>
<dbReference type="AlphaFoldDB" id="A0A5P9QF55"/>
<evidence type="ECO:0008006" key="3">
    <source>
        <dbReference type="Google" id="ProtNLM"/>
    </source>
</evidence>
<proteinExistence type="predicted"/>
<gene>
    <name evidence="1" type="ORF">KDY119_02601</name>
</gene>
<keyword evidence="2" id="KW-1185">Reference proteome</keyword>
<dbReference type="GO" id="GO:0016020">
    <property type="term" value="C:membrane"/>
    <property type="evidence" value="ECO:0007669"/>
    <property type="project" value="InterPro"/>
</dbReference>
<evidence type="ECO:0000313" key="2">
    <source>
        <dbReference type="Proteomes" id="UP000326702"/>
    </source>
</evidence>
<dbReference type="OrthoDB" id="7806295at2"/>
<protein>
    <recommendedName>
        <fullName evidence="3">CDP-glycerol glycerophosphotransferase</fullName>
    </recommendedName>
</protein>
<accession>A0A5P9QF55</accession>
<dbReference type="InterPro" id="IPR043148">
    <property type="entry name" value="TagF_C"/>
</dbReference>
<dbReference type="EMBL" id="CP045529">
    <property type="protein sequence ID" value="QFU99075.1"/>
    <property type="molecule type" value="Genomic_DNA"/>
</dbReference>
<dbReference type="Gene3D" id="3.40.50.12580">
    <property type="match status" value="1"/>
</dbReference>